<gene>
    <name evidence="2" type="ORF">METZ01_LOCUS379832</name>
</gene>
<evidence type="ECO:0000313" key="2">
    <source>
        <dbReference type="EMBL" id="SVD26978.1"/>
    </source>
</evidence>
<dbReference type="AlphaFoldDB" id="A0A382TZX4"/>
<name>A0A382TZX4_9ZZZZ</name>
<reference evidence="2" key="1">
    <citation type="submission" date="2018-05" db="EMBL/GenBank/DDBJ databases">
        <authorList>
            <person name="Lanie J.A."/>
            <person name="Ng W.-L."/>
            <person name="Kazmierczak K.M."/>
            <person name="Andrzejewski T.M."/>
            <person name="Davidsen T.M."/>
            <person name="Wayne K.J."/>
            <person name="Tettelin H."/>
            <person name="Glass J.I."/>
            <person name="Rusch D."/>
            <person name="Podicherti R."/>
            <person name="Tsui H.-C.T."/>
            <person name="Winkler M.E."/>
        </authorList>
    </citation>
    <scope>NUCLEOTIDE SEQUENCE</scope>
</reference>
<proteinExistence type="predicted"/>
<dbReference type="EMBL" id="UINC01140056">
    <property type="protein sequence ID" value="SVD26978.1"/>
    <property type="molecule type" value="Genomic_DNA"/>
</dbReference>
<feature type="transmembrane region" description="Helical" evidence="1">
    <location>
        <begin position="27"/>
        <end position="46"/>
    </location>
</feature>
<sequence>MLLPFFEWLDTLAIGDWISESSYAAPYINVAHLLALVVVIGSVLVVDLRLLGRGMSNQPLAKVAR</sequence>
<accession>A0A382TZX4</accession>
<keyword evidence="1" id="KW-0472">Membrane</keyword>
<keyword evidence="1" id="KW-0812">Transmembrane</keyword>
<feature type="non-terminal residue" evidence="2">
    <location>
        <position position="65"/>
    </location>
</feature>
<evidence type="ECO:0000256" key="1">
    <source>
        <dbReference type="SAM" id="Phobius"/>
    </source>
</evidence>
<protein>
    <submittedName>
        <fullName evidence="2">Uncharacterized protein</fullName>
    </submittedName>
</protein>
<keyword evidence="1" id="KW-1133">Transmembrane helix</keyword>
<organism evidence="2">
    <name type="scientific">marine metagenome</name>
    <dbReference type="NCBI Taxonomy" id="408172"/>
    <lineage>
        <taxon>unclassified sequences</taxon>
        <taxon>metagenomes</taxon>
        <taxon>ecological metagenomes</taxon>
    </lineage>
</organism>